<evidence type="ECO:0000313" key="2">
    <source>
        <dbReference type="Proteomes" id="UP000299102"/>
    </source>
</evidence>
<organism evidence="1 2">
    <name type="scientific">Eumeta variegata</name>
    <name type="common">Bagworm moth</name>
    <name type="synonym">Eumeta japonica</name>
    <dbReference type="NCBI Taxonomy" id="151549"/>
    <lineage>
        <taxon>Eukaryota</taxon>
        <taxon>Metazoa</taxon>
        <taxon>Ecdysozoa</taxon>
        <taxon>Arthropoda</taxon>
        <taxon>Hexapoda</taxon>
        <taxon>Insecta</taxon>
        <taxon>Pterygota</taxon>
        <taxon>Neoptera</taxon>
        <taxon>Endopterygota</taxon>
        <taxon>Lepidoptera</taxon>
        <taxon>Glossata</taxon>
        <taxon>Ditrysia</taxon>
        <taxon>Tineoidea</taxon>
        <taxon>Psychidae</taxon>
        <taxon>Oiketicinae</taxon>
        <taxon>Eumeta</taxon>
    </lineage>
</organism>
<gene>
    <name evidence="1" type="ORF">EVAR_24658_1</name>
</gene>
<evidence type="ECO:0000313" key="1">
    <source>
        <dbReference type="EMBL" id="GBP32494.1"/>
    </source>
</evidence>
<accession>A0A4C1V325</accession>
<protein>
    <submittedName>
        <fullName evidence="1">Uncharacterized protein</fullName>
    </submittedName>
</protein>
<dbReference type="AlphaFoldDB" id="A0A4C1V325"/>
<reference evidence="1 2" key="1">
    <citation type="journal article" date="2019" name="Commun. Biol.">
        <title>The bagworm genome reveals a unique fibroin gene that provides high tensile strength.</title>
        <authorList>
            <person name="Kono N."/>
            <person name="Nakamura H."/>
            <person name="Ohtoshi R."/>
            <person name="Tomita M."/>
            <person name="Numata K."/>
            <person name="Arakawa K."/>
        </authorList>
    </citation>
    <scope>NUCLEOTIDE SEQUENCE [LARGE SCALE GENOMIC DNA]</scope>
</reference>
<sequence length="83" mass="9394">MGEAAITPYTYEQTDVQMPKSNHKAAAMNFEIRNLGSCKLRLIAHATFRFRSPLFACGNGRDELSGHRRSVSREWISTLLYCA</sequence>
<dbReference type="Proteomes" id="UP000299102">
    <property type="component" value="Unassembled WGS sequence"/>
</dbReference>
<name>A0A4C1V325_EUMVA</name>
<proteinExistence type="predicted"/>
<comment type="caution">
    <text evidence="1">The sequence shown here is derived from an EMBL/GenBank/DDBJ whole genome shotgun (WGS) entry which is preliminary data.</text>
</comment>
<dbReference type="EMBL" id="BGZK01000260">
    <property type="protein sequence ID" value="GBP32494.1"/>
    <property type="molecule type" value="Genomic_DNA"/>
</dbReference>
<keyword evidence="2" id="KW-1185">Reference proteome</keyword>